<feature type="domain" description="Helicase ATP-binding" evidence="5">
    <location>
        <begin position="100"/>
        <end position="215"/>
    </location>
</feature>
<dbReference type="Gene3D" id="3.40.50.300">
    <property type="entry name" value="P-loop containing nucleotide triphosphate hydrolases"/>
    <property type="match status" value="2"/>
</dbReference>
<dbReference type="EMBL" id="AAKSZQ010000006">
    <property type="protein sequence ID" value="ECV1059372.1"/>
    <property type="molecule type" value="Genomic_DNA"/>
</dbReference>
<protein>
    <submittedName>
        <fullName evidence="7">DEAD/DEAH box helicase</fullName>
    </submittedName>
</protein>
<dbReference type="InterPro" id="IPR001650">
    <property type="entry name" value="Helicase_C-like"/>
</dbReference>
<dbReference type="PROSITE" id="PS51192">
    <property type="entry name" value="HELICASE_ATP_BIND_1"/>
    <property type="match status" value="1"/>
</dbReference>
<proteinExistence type="predicted"/>
<dbReference type="AlphaFoldDB" id="A0A6C7UTQ6"/>
<organism evidence="7">
    <name type="scientific">Campylobacter jejuni</name>
    <dbReference type="NCBI Taxonomy" id="197"/>
    <lineage>
        <taxon>Bacteria</taxon>
        <taxon>Pseudomonadati</taxon>
        <taxon>Campylobacterota</taxon>
        <taxon>Epsilonproteobacteria</taxon>
        <taxon>Campylobacterales</taxon>
        <taxon>Campylobacteraceae</taxon>
        <taxon>Campylobacter</taxon>
    </lineage>
</organism>
<evidence type="ECO:0000259" key="5">
    <source>
        <dbReference type="PROSITE" id="PS51192"/>
    </source>
</evidence>
<evidence type="ECO:0000313" key="7">
    <source>
        <dbReference type="EMBL" id="ECV1059372.1"/>
    </source>
</evidence>
<keyword evidence="4" id="KW-0067">ATP-binding</keyword>
<keyword evidence="1" id="KW-0547">Nucleotide-binding</keyword>
<comment type="caution">
    <text evidence="7">The sequence shown here is derived from an EMBL/GenBank/DDBJ whole genome shotgun (WGS) entry which is preliminary data.</text>
</comment>
<evidence type="ECO:0000256" key="4">
    <source>
        <dbReference type="ARBA" id="ARBA00022840"/>
    </source>
</evidence>
<gene>
    <name evidence="7" type="ORF">F2N15_04095</name>
</gene>
<dbReference type="InterPro" id="IPR011545">
    <property type="entry name" value="DEAD/DEAH_box_helicase_dom"/>
</dbReference>
<feature type="domain" description="Helicase C-terminal" evidence="6">
    <location>
        <begin position="279"/>
        <end position="459"/>
    </location>
</feature>
<dbReference type="GO" id="GO:0016787">
    <property type="term" value="F:hydrolase activity"/>
    <property type="evidence" value="ECO:0007669"/>
    <property type="project" value="UniProtKB-KW"/>
</dbReference>
<dbReference type="PANTHER" id="PTHR47961:SF6">
    <property type="entry name" value="DNA-DIRECTED DNA POLYMERASE"/>
    <property type="match status" value="1"/>
</dbReference>
<dbReference type="InterPro" id="IPR027417">
    <property type="entry name" value="P-loop_NTPase"/>
</dbReference>
<reference evidence="7" key="1">
    <citation type="submission" date="2019-09" db="EMBL/GenBank/DDBJ databases">
        <authorList>
            <consortium name="GenomeTrakr network: Whole genome sequencing for foodborne pathogen traceback"/>
        </authorList>
    </citation>
    <scope>NUCLEOTIDE SEQUENCE</scope>
    <source>
        <strain evidence="7">TTU_586</strain>
    </source>
</reference>
<keyword evidence="3 7" id="KW-0347">Helicase</keyword>
<dbReference type="SMART" id="SM00487">
    <property type="entry name" value="DEXDc"/>
    <property type="match status" value="1"/>
</dbReference>
<keyword evidence="2" id="KW-0378">Hydrolase</keyword>
<dbReference type="GO" id="GO:0003676">
    <property type="term" value="F:nucleic acid binding"/>
    <property type="evidence" value="ECO:0007669"/>
    <property type="project" value="InterPro"/>
</dbReference>
<evidence type="ECO:0000259" key="6">
    <source>
        <dbReference type="PROSITE" id="PS51194"/>
    </source>
</evidence>
<dbReference type="GO" id="GO:0005524">
    <property type="term" value="F:ATP binding"/>
    <property type="evidence" value="ECO:0007669"/>
    <property type="project" value="UniProtKB-KW"/>
</dbReference>
<accession>A0A6C7UTQ6</accession>
<name>A0A6C7UTQ6_CAMJU</name>
<dbReference type="GO" id="GO:0004386">
    <property type="term" value="F:helicase activity"/>
    <property type="evidence" value="ECO:0007669"/>
    <property type="project" value="UniProtKB-KW"/>
</dbReference>
<dbReference type="InterPro" id="IPR050474">
    <property type="entry name" value="Hel308_SKI2-like"/>
</dbReference>
<evidence type="ECO:0000256" key="2">
    <source>
        <dbReference type="ARBA" id="ARBA00022801"/>
    </source>
</evidence>
<dbReference type="InterPro" id="IPR014001">
    <property type="entry name" value="Helicase_ATP-bd"/>
</dbReference>
<dbReference type="PROSITE" id="PS51194">
    <property type="entry name" value="HELICASE_CTER"/>
    <property type="match status" value="1"/>
</dbReference>
<sequence length="708" mass="83661">MPTNEQIGEKIFDKCVEIYEILNNDKEAEAKEKLFYLLDKIQDKALYPPILNHLIRQFGLYPYMNQDTSILEDKFLLECFKANIGEDEPKVLHREQSRVLKRLLSNESLILSAPTSFGKSFIIDALIAMKKPKNILIIVPTISLLDEARRRLVRKFTPDYNIITTSGAAPKENNIFILTQERVLEYLDFVKANRIDLFIVDEFYKIVGDNRSNILQNAIRQVSPYSKQSYYLCPNVKQFNENSLKYQFLKNIEKVSIDFNTVILNIHDLSHKQEDKKDKLKNILNETKKQKTMIYVKSKPESREVCKYIKEYVTTNNDQLNNFSNWLKKHYWQDWDFANYLANGIGQHNSAMHRFIQQLQVKLFSENEHMNIMITTTSLIEGVNTATKNIIIWNDSIYNNENKLTSMQYKNITGRCGRMFKYFVGNVYLLESNNETLKNEQETMEIIPQEEFLYRNDLETFDVKTEMEKNLKKLLNNTNKFHQIMTKMKNYTILMDLESIVTIVENAELLQKSIRYLNSDNPDTWGFIISENIQKVVFRILNDKSKDAYFKIIDYGKYNYCGVEQTIDNINKKAGQEWYKIDINKYFDIERIISFDIASFFNDLNQIMQILYPEKKIDISSFVTKLSNVFLPSVVYTLEEFGLPRIISKKLHECRFINFENKELTLEQVLDKFKEHTADDIINILKEKKLYDDFEDYILNYFYEGLGQ</sequence>
<dbReference type="Pfam" id="PF00270">
    <property type="entry name" value="DEAD"/>
    <property type="match status" value="1"/>
</dbReference>
<dbReference type="SUPFAM" id="SSF52540">
    <property type="entry name" value="P-loop containing nucleoside triphosphate hydrolases"/>
    <property type="match status" value="1"/>
</dbReference>
<evidence type="ECO:0000256" key="1">
    <source>
        <dbReference type="ARBA" id="ARBA00022741"/>
    </source>
</evidence>
<evidence type="ECO:0000256" key="3">
    <source>
        <dbReference type="ARBA" id="ARBA00022806"/>
    </source>
</evidence>
<dbReference type="PANTHER" id="PTHR47961">
    <property type="entry name" value="DNA POLYMERASE THETA, PUTATIVE (AFU_ORTHOLOGUE AFUA_1G05260)-RELATED"/>
    <property type="match status" value="1"/>
</dbReference>